<evidence type="ECO:0000256" key="4">
    <source>
        <dbReference type="SAM" id="Phobius"/>
    </source>
</evidence>
<dbReference type="PROSITE" id="PS00417">
    <property type="entry name" value="SYNAPTOBREVIN"/>
    <property type="match status" value="1"/>
</dbReference>
<keyword evidence="4" id="KW-1133">Transmembrane helix</keyword>
<feature type="transmembrane region" description="Helical" evidence="4">
    <location>
        <begin position="106"/>
        <end position="126"/>
    </location>
</feature>
<dbReference type="EMBL" id="GAMC01015397">
    <property type="protein sequence ID" value="JAB91158.1"/>
    <property type="molecule type" value="mRNA"/>
</dbReference>
<feature type="domain" description="V-SNARE coiled-coil homology" evidence="5">
    <location>
        <begin position="42"/>
        <end position="102"/>
    </location>
</feature>
<dbReference type="SUPFAM" id="SSF58038">
    <property type="entry name" value="SNARE fusion complex"/>
    <property type="match status" value="1"/>
</dbReference>
<keyword evidence="4" id="KW-0472">Membrane</keyword>
<sequence>METPNEFPVPSGSSGTASNDFPVLPPPPNSATPSNNNQAQKRLQQTQAKVDEVVGIMRVNVEKVLERDQKLSELGERADALEAGASQFEQQAGKLKRKQWWANMKMMIIMGVIGVILLIIIIVSFLPSSSTDTHNQVENTKAP</sequence>
<evidence type="ECO:0000256" key="1">
    <source>
        <dbReference type="PROSITE-ProRule" id="PRU00290"/>
    </source>
</evidence>
<dbReference type="KEGG" id="ccat:101452206"/>
<organism evidence="6">
    <name type="scientific">Ceratitis capitata</name>
    <name type="common">Mediterranean fruit fly</name>
    <name type="synonym">Tephritis capitata</name>
    <dbReference type="NCBI Taxonomy" id="7213"/>
    <lineage>
        <taxon>Eukaryota</taxon>
        <taxon>Metazoa</taxon>
        <taxon>Ecdysozoa</taxon>
        <taxon>Arthropoda</taxon>
        <taxon>Hexapoda</taxon>
        <taxon>Insecta</taxon>
        <taxon>Pterygota</taxon>
        <taxon>Neoptera</taxon>
        <taxon>Endopterygota</taxon>
        <taxon>Diptera</taxon>
        <taxon>Brachycera</taxon>
        <taxon>Muscomorpha</taxon>
        <taxon>Tephritoidea</taxon>
        <taxon>Tephritidae</taxon>
        <taxon>Ceratitis</taxon>
        <taxon>Ceratitis</taxon>
    </lineage>
</organism>
<evidence type="ECO:0000256" key="2">
    <source>
        <dbReference type="SAM" id="Coils"/>
    </source>
</evidence>
<dbReference type="GeneID" id="101452206"/>
<gene>
    <name evidence="6" type="primary">SYB</name>
</gene>
<dbReference type="InterPro" id="IPR016444">
    <property type="entry name" value="Synaptobrevin/VAMP"/>
</dbReference>
<reference evidence="6" key="1">
    <citation type="submission" date="2013-07" db="EMBL/GenBank/DDBJ databases">
        <authorList>
            <person name="Geib S."/>
        </authorList>
    </citation>
    <scope>NUCLEOTIDE SEQUENCE</scope>
</reference>
<dbReference type="Gene3D" id="1.20.5.110">
    <property type="match status" value="1"/>
</dbReference>
<dbReference type="Pfam" id="PF00957">
    <property type="entry name" value="Synaptobrevin"/>
    <property type="match status" value="1"/>
</dbReference>
<dbReference type="CTD" id="36080"/>
<evidence type="ECO:0000256" key="3">
    <source>
        <dbReference type="SAM" id="MobiDB-lite"/>
    </source>
</evidence>
<dbReference type="CDD" id="cd15870">
    <property type="entry name" value="R-SNARE_VAMP2"/>
    <property type="match status" value="1"/>
</dbReference>
<dbReference type="GO" id="GO:0016020">
    <property type="term" value="C:membrane"/>
    <property type="evidence" value="ECO:0007669"/>
    <property type="project" value="InterPro"/>
</dbReference>
<evidence type="ECO:0000259" key="5">
    <source>
        <dbReference type="PROSITE" id="PS50892"/>
    </source>
</evidence>
<dbReference type="GO" id="GO:0016192">
    <property type="term" value="P:vesicle-mediated transport"/>
    <property type="evidence" value="ECO:0007669"/>
    <property type="project" value="InterPro"/>
</dbReference>
<keyword evidence="1 2" id="KW-0175">Coiled coil</keyword>
<dbReference type="InterPro" id="IPR042855">
    <property type="entry name" value="V_SNARE_CC"/>
</dbReference>
<proteinExistence type="evidence at transcript level"/>
<dbReference type="AlphaFoldDB" id="W8B2A8"/>
<dbReference type="InterPro" id="IPR001388">
    <property type="entry name" value="Synaptobrevin-like"/>
</dbReference>
<keyword evidence="4" id="KW-0812">Transmembrane</keyword>
<name>W8B2A8_CERCA</name>
<accession>W8B2A8</accession>
<feature type="coiled-coil region" evidence="2">
    <location>
        <begin position="71"/>
        <end position="98"/>
    </location>
</feature>
<protein>
    <submittedName>
        <fullName evidence="6">Synaptobrevin</fullName>
    </submittedName>
</protein>
<dbReference type="PANTHER" id="PTHR45701">
    <property type="entry name" value="SYNAPTOBREVIN FAMILY MEMBER"/>
    <property type="match status" value="1"/>
</dbReference>
<dbReference type="PROSITE" id="PS50892">
    <property type="entry name" value="V_SNARE"/>
    <property type="match status" value="1"/>
</dbReference>
<feature type="compositionally biased region" description="Low complexity" evidence="3">
    <location>
        <begin position="31"/>
        <end position="40"/>
    </location>
</feature>
<evidence type="ECO:0000313" key="6">
    <source>
        <dbReference type="EMBL" id="JAB91158.1"/>
    </source>
</evidence>
<dbReference type="OrthoDB" id="10042941at2759"/>
<reference evidence="6" key="2">
    <citation type="journal article" date="2014" name="BMC Genomics">
        <title>A genomic perspective to assessing quality of mass-reared SIT flies used in Mediterranean fruit fly (Ceratitis capitata) eradication in California.</title>
        <authorList>
            <person name="Calla B."/>
            <person name="Hall B."/>
            <person name="Hou S."/>
            <person name="Geib S.M."/>
        </authorList>
    </citation>
    <scope>NUCLEOTIDE SEQUENCE</scope>
</reference>
<dbReference type="PRINTS" id="PR00219">
    <property type="entry name" value="SYNAPTOBREVN"/>
</dbReference>
<feature type="region of interest" description="Disordered" evidence="3">
    <location>
        <begin position="1"/>
        <end position="45"/>
    </location>
</feature>